<comment type="caution">
    <text evidence="7">The sequence shown here is derived from an EMBL/GenBank/DDBJ whole genome shotgun (WGS) entry which is preliminary data.</text>
</comment>
<keyword evidence="8" id="KW-1185">Reference proteome</keyword>
<dbReference type="GO" id="GO:0030976">
    <property type="term" value="F:thiamine pyrophosphate binding"/>
    <property type="evidence" value="ECO:0007669"/>
    <property type="project" value="InterPro"/>
</dbReference>
<evidence type="ECO:0000259" key="5">
    <source>
        <dbReference type="Pfam" id="PF02775"/>
    </source>
</evidence>
<evidence type="ECO:0000313" key="7">
    <source>
        <dbReference type="EMBL" id="TPX16016.1"/>
    </source>
</evidence>
<dbReference type="GO" id="GO:0009099">
    <property type="term" value="P:L-valine biosynthetic process"/>
    <property type="evidence" value="ECO:0007669"/>
    <property type="project" value="TreeGrafter"/>
</dbReference>
<dbReference type="InterPro" id="IPR036770">
    <property type="entry name" value="Ankyrin_rpt-contain_sf"/>
</dbReference>
<feature type="domain" description="Thiamine pyrophosphate enzyme central" evidence="4">
    <location>
        <begin position="212"/>
        <end position="318"/>
    </location>
</feature>
<evidence type="ECO:0000256" key="3">
    <source>
        <dbReference type="RuleBase" id="RU362132"/>
    </source>
</evidence>
<reference evidence="7 8" key="1">
    <citation type="submission" date="2019-06" db="EMBL/GenBank/DDBJ databases">
        <title>Draft genome sequence of the filamentous fungus Phialemoniopsis curvata isolated from diesel fuel.</title>
        <authorList>
            <person name="Varaljay V.A."/>
            <person name="Lyon W.J."/>
            <person name="Crouch A.L."/>
            <person name="Drake C.E."/>
            <person name="Hollomon J.M."/>
            <person name="Nadeau L.J."/>
            <person name="Nunn H.S."/>
            <person name="Stevenson B.S."/>
            <person name="Bojanowski C.L."/>
            <person name="Crookes-Goodson W.J."/>
        </authorList>
    </citation>
    <scope>NUCLEOTIDE SEQUENCE [LARGE SCALE GENOMIC DNA]</scope>
    <source>
        <strain evidence="7 8">D216</strain>
    </source>
</reference>
<dbReference type="Pfam" id="PF02775">
    <property type="entry name" value="TPP_enzyme_C"/>
    <property type="match status" value="1"/>
</dbReference>
<evidence type="ECO:0000313" key="8">
    <source>
        <dbReference type="Proteomes" id="UP000319257"/>
    </source>
</evidence>
<dbReference type="GeneID" id="41967797"/>
<feature type="domain" description="Thiamine pyrophosphate enzyme N-terminal TPP-binding" evidence="6">
    <location>
        <begin position="11"/>
        <end position="140"/>
    </location>
</feature>
<dbReference type="Pfam" id="PF00205">
    <property type="entry name" value="TPP_enzyme_M"/>
    <property type="match status" value="1"/>
</dbReference>
<dbReference type="InParanoid" id="A0A507BA02"/>
<dbReference type="Gene3D" id="3.40.50.970">
    <property type="match status" value="2"/>
</dbReference>
<keyword evidence="2 3" id="KW-0786">Thiamine pyrophosphate</keyword>
<dbReference type="AlphaFoldDB" id="A0A507BA02"/>
<dbReference type="Pfam" id="PF02776">
    <property type="entry name" value="TPP_enzyme_N"/>
    <property type="match status" value="1"/>
</dbReference>
<dbReference type="GO" id="GO:0050660">
    <property type="term" value="F:flavin adenine dinucleotide binding"/>
    <property type="evidence" value="ECO:0007669"/>
    <property type="project" value="TreeGrafter"/>
</dbReference>
<accession>A0A507BA02</accession>
<name>A0A507BA02_9PEZI</name>
<dbReference type="GO" id="GO:0005739">
    <property type="term" value="C:mitochondrion"/>
    <property type="evidence" value="ECO:0007669"/>
    <property type="project" value="TreeGrafter"/>
</dbReference>
<dbReference type="PANTHER" id="PTHR18968:SF164">
    <property type="entry name" value="PYRUVATE DECARBOXYLASE"/>
    <property type="match status" value="1"/>
</dbReference>
<dbReference type="InterPro" id="IPR029061">
    <property type="entry name" value="THDP-binding"/>
</dbReference>
<dbReference type="SUPFAM" id="SSF48403">
    <property type="entry name" value="Ankyrin repeat"/>
    <property type="match status" value="1"/>
</dbReference>
<dbReference type="SUPFAM" id="SSF52518">
    <property type="entry name" value="Thiamin diphosphate-binding fold (THDP-binding)"/>
    <property type="match status" value="2"/>
</dbReference>
<dbReference type="RefSeq" id="XP_030997727.1">
    <property type="nucleotide sequence ID" value="XM_031137807.1"/>
</dbReference>
<dbReference type="GO" id="GO:0009097">
    <property type="term" value="P:isoleucine biosynthetic process"/>
    <property type="evidence" value="ECO:0007669"/>
    <property type="project" value="TreeGrafter"/>
</dbReference>
<proteinExistence type="inferred from homology"/>
<evidence type="ECO:0000256" key="2">
    <source>
        <dbReference type="ARBA" id="ARBA00023052"/>
    </source>
</evidence>
<dbReference type="OrthoDB" id="2867507at2759"/>
<evidence type="ECO:0000259" key="4">
    <source>
        <dbReference type="Pfam" id="PF00205"/>
    </source>
</evidence>
<dbReference type="InterPro" id="IPR011766">
    <property type="entry name" value="TPP_enzyme_TPP-bd"/>
</dbReference>
<sequence length="746" mass="81566">MHNLEKYSASFAFFEGLWEAGVTHVFVNLGSDHPAIMEALAHGAYLKGVKFPRVITCPHEMVAMNMADGFARVTGKPQCVLVHVDVGTQNLGCAMHNASVGRCPVLVFAGLSPFTLEGEMRGSRTEYIHWLQDAPDQKQIVSQFCRFSGEFKTGKNIKQVLNRALQFATSDPKGPAYIVGAREVMEEEIEPYHLDQEVWDNISPTGLPPQALETIVSLLAEAKNPLIIAGYTGRNHATVPELVKLAEAIPGVQVLDGLGSDVCFPWSHRAFLGVGIGRHESIKQADAILVIDCDVPWIPTQCKPRADAKIIHVDVDPLKQNMPLHYIPAFRRYRADSETALLQLNAYIATHPRFSKLAEIEPYRQRWIDLEKSHQAIIDKAAKLAETPADRSSSPSTSYLCSQIRQACPQDTIYCLEAVTNAPFIYEQLQVDQPGHLLNCGGGGLGWSAGASLGVKLASDFQAGGAGKGKFVTLIVGDGTYLFGVPGTVYWVARRYGLPTLTVVLSNKGWNAPRNSLTLVHPDGYGSKISNEELNISFDPTPNFAGIGREASGGKAWAGVVSTVDDLARMLPEAISQVQAGVSAILECLLTNGAEVKAVDENGRSSCPLAAQNGHIQTVESLKATRTADFGIRDLEAYRAAQVAMNNGHSDILELTIQGTELADEWRDNLRSYLSKSIQRGDVATSALLLDNCSSDGHNPWHGLFESLLKYLESTQKRLDKLKYCKMILEQFLKNLWSFAEVPWSG</sequence>
<evidence type="ECO:0000256" key="1">
    <source>
        <dbReference type="ARBA" id="ARBA00007812"/>
    </source>
</evidence>
<dbReference type="Proteomes" id="UP000319257">
    <property type="component" value="Unassembled WGS sequence"/>
</dbReference>
<dbReference type="InterPro" id="IPR045229">
    <property type="entry name" value="TPP_enz"/>
</dbReference>
<dbReference type="PANTHER" id="PTHR18968">
    <property type="entry name" value="THIAMINE PYROPHOSPHATE ENZYMES"/>
    <property type="match status" value="1"/>
</dbReference>
<dbReference type="GO" id="GO:0003984">
    <property type="term" value="F:acetolactate synthase activity"/>
    <property type="evidence" value="ECO:0007669"/>
    <property type="project" value="TreeGrafter"/>
</dbReference>
<dbReference type="STRING" id="1093900.A0A507BA02"/>
<dbReference type="InterPro" id="IPR012001">
    <property type="entry name" value="Thiamin_PyroP_enz_TPP-bd_dom"/>
</dbReference>
<dbReference type="EMBL" id="SKBQ01000001">
    <property type="protein sequence ID" value="TPX16016.1"/>
    <property type="molecule type" value="Genomic_DNA"/>
</dbReference>
<gene>
    <name evidence="7" type="ORF">E0L32_000350</name>
</gene>
<protein>
    <submittedName>
        <fullName evidence="7">Uncharacterized protein</fullName>
    </submittedName>
</protein>
<dbReference type="InterPro" id="IPR012000">
    <property type="entry name" value="Thiamin_PyroP_enz_cen_dom"/>
</dbReference>
<dbReference type="GO" id="GO:0000287">
    <property type="term" value="F:magnesium ion binding"/>
    <property type="evidence" value="ECO:0007669"/>
    <property type="project" value="InterPro"/>
</dbReference>
<dbReference type="Gene3D" id="3.40.50.1220">
    <property type="entry name" value="TPP-binding domain"/>
    <property type="match status" value="1"/>
</dbReference>
<dbReference type="CDD" id="cd07035">
    <property type="entry name" value="TPP_PYR_POX_like"/>
    <property type="match status" value="1"/>
</dbReference>
<dbReference type="SUPFAM" id="SSF52467">
    <property type="entry name" value="DHS-like NAD/FAD-binding domain"/>
    <property type="match status" value="1"/>
</dbReference>
<dbReference type="GO" id="GO:0005948">
    <property type="term" value="C:acetolactate synthase complex"/>
    <property type="evidence" value="ECO:0007669"/>
    <property type="project" value="TreeGrafter"/>
</dbReference>
<comment type="similarity">
    <text evidence="1 3">Belongs to the TPP enzyme family.</text>
</comment>
<dbReference type="NCBIfam" id="NF006203">
    <property type="entry name" value="PRK08327.1"/>
    <property type="match status" value="1"/>
</dbReference>
<feature type="domain" description="Thiamine pyrophosphate enzyme TPP-binding" evidence="5">
    <location>
        <begin position="428"/>
        <end position="579"/>
    </location>
</feature>
<evidence type="ECO:0000259" key="6">
    <source>
        <dbReference type="Pfam" id="PF02776"/>
    </source>
</evidence>
<organism evidence="7 8">
    <name type="scientific">Thyridium curvatum</name>
    <dbReference type="NCBI Taxonomy" id="1093900"/>
    <lineage>
        <taxon>Eukaryota</taxon>
        <taxon>Fungi</taxon>
        <taxon>Dikarya</taxon>
        <taxon>Ascomycota</taxon>
        <taxon>Pezizomycotina</taxon>
        <taxon>Sordariomycetes</taxon>
        <taxon>Sordariomycetidae</taxon>
        <taxon>Thyridiales</taxon>
        <taxon>Thyridiaceae</taxon>
        <taxon>Thyridium</taxon>
    </lineage>
</organism>
<dbReference type="InterPro" id="IPR029035">
    <property type="entry name" value="DHS-like_NAD/FAD-binding_dom"/>
</dbReference>